<gene>
    <name evidence="1" type="ORF">GCM10010470_01880</name>
</gene>
<evidence type="ECO:0000313" key="2">
    <source>
        <dbReference type="Proteomes" id="UP001500979"/>
    </source>
</evidence>
<evidence type="ECO:0000313" key="1">
    <source>
        <dbReference type="EMBL" id="GAA2773750.1"/>
    </source>
</evidence>
<keyword evidence="2" id="KW-1185">Reference proteome</keyword>
<evidence type="ECO:0008006" key="3">
    <source>
        <dbReference type="Google" id="ProtNLM"/>
    </source>
</evidence>
<protein>
    <recommendedName>
        <fullName evidence="3">Holliday junction resolvase</fullName>
    </recommendedName>
</protein>
<dbReference type="Proteomes" id="UP001500979">
    <property type="component" value="Unassembled WGS sequence"/>
</dbReference>
<reference evidence="1 2" key="1">
    <citation type="journal article" date="2019" name="Int. J. Syst. Evol. Microbiol.">
        <title>The Global Catalogue of Microorganisms (GCM) 10K type strain sequencing project: providing services to taxonomists for standard genome sequencing and annotation.</title>
        <authorList>
            <consortium name="The Broad Institute Genomics Platform"/>
            <consortium name="The Broad Institute Genome Sequencing Center for Infectious Disease"/>
            <person name="Wu L."/>
            <person name="Ma J."/>
        </authorList>
    </citation>
    <scope>NUCLEOTIDE SEQUENCE [LARGE SCALE GENOMIC DNA]</scope>
    <source>
        <strain evidence="1 2">JCM 9383</strain>
    </source>
</reference>
<accession>A0ABN3V1C1</accession>
<proteinExistence type="predicted"/>
<name>A0ABN3V1C1_9PSEU</name>
<sequence length="158" mass="17123">MNASERGRSNRRRGLDAERAVARYLRTVGFPQAERAVRTGFNAGGRKVADPGDIAGIPGVVIQVKNTAREDIAGWMEEVAEQSFKSDAAVGILVQRRPGKADPARWWAWLMVSELMDLPRSSGEYMGASATRPVRMELGHLVPLLIAAGYGTSEESAA</sequence>
<organism evidence="1 2">
    <name type="scientific">Saccharopolyspora taberi</name>
    <dbReference type="NCBI Taxonomy" id="60895"/>
    <lineage>
        <taxon>Bacteria</taxon>
        <taxon>Bacillati</taxon>
        <taxon>Actinomycetota</taxon>
        <taxon>Actinomycetes</taxon>
        <taxon>Pseudonocardiales</taxon>
        <taxon>Pseudonocardiaceae</taxon>
        <taxon>Saccharopolyspora</taxon>
    </lineage>
</organism>
<comment type="caution">
    <text evidence="1">The sequence shown here is derived from an EMBL/GenBank/DDBJ whole genome shotgun (WGS) entry which is preliminary data.</text>
</comment>
<dbReference type="RefSeq" id="WP_344677370.1">
    <property type="nucleotide sequence ID" value="NZ_BAAAUX010000001.1"/>
</dbReference>
<dbReference type="EMBL" id="BAAAUX010000001">
    <property type="protein sequence ID" value="GAA2773750.1"/>
    <property type="molecule type" value="Genomic_DNA"/>
</dbReference>